<dbReference type="EMBL" id="BPPX01000039">
    <property type="protein sequence ID" value="GJC89219.1"/>
    <property type="molecule type" value="Genomic_DNA"/>
</dbReference>
<keyword evidence="3" id="KW-1185">Reference proteome</keyword>
<feature type="region of interest" description="Disordered" evidence="1">
    <location>
        <begin position="1"/>
        <end position="53"/>
    </location>
</feature>
<protein>
    <submittedName>
        <fullName evidence="2">Uncharacterized protein</fullName>
    </submittedName>
</protein>
<evidence type="ECO:0000256" key="1">
    <source>
        <dbReference type="SAM" id="MobiDB-lite"/>
    </source>
</evidence>
<dbReference type="Proteomes" id="UP001055172">
    <property type="component" value="Unassembled WGS sequence"/>
</dbReference>
<gene>
    <name evidence="2" type="ORF">ColLi_12057</name>
</gene>
<reference evidence="2 3" key="1">
    <citation type="submission" date="2021-07" db="EMBL/GenBank/DDBJ databases">
        <title>Genome data of Colletotrichum spaethianum.</title>
        <authorList>
            <person name="Utami Y.D."/>
            <person name="Hiruma K."/>
        </authorList>
    </citation>
    <scope>NUCLEOTIDE SEQUENCE [LARGE SCALE GENOMIC DNA]</scope>
    <source>
        <strain evidence="2 3">MAFF 242679</strain>
    </source>
</reference>
<proteinExistence type="predicted"/>
<feature type="compositionally biased region" description="Polar residues" evidence="1">
    <location>
        <begin position="21"/>
        <end position="44"/>
    </location>
</feature>
<comment type="caution">
    <text evidence="2">The sequence shown here is derived from an EMBL/GenBank/DDBJ whole genome shotgun (WGS) entry which is preliminary data.</text>
</comment>
<organism evidence="2 3">
    <name type="scientific">Colletotrichum liriopes</name>
    <dbReference type="NCBI Taxonomy" id="708192"/>
    <lineage>
        <taxon>Eukaryota</taxon>
        <taxon>Fungi</taxon>
        <taxon>Dikarya</taxon>
        <taxon>Ascomycota</taxon>
        <taxon>Pezizomycotina</taxon>
        <taxon>Sordariomycetes</taxon>
        <taxon>Hypocreomycetidae</taxon>
        <taxon>Glomerellales</taxon>
        <taxon>Glomerellaceae</taxon>
        <taxon>Colletotrichum</taxon>
        <taxon>Colletotrichum spaethianum species complex</taxon>
    </lineage>
</organism>
<sequence length="397" mass="43765">MAAEETAPNSVPQAPNDPPITKQNPLGGNTSAEPADASETQSGLQKEKTDHADTKLALKRKTLEAEELRTAWRQTCNEFNTFKSLAQNKAFQTLEDKDLVKSVSQLGYNVQSFGNRFFGYDGPAPILPRQSQGQLRYLRRFINTQSDSFEALMVHTDERCMVVESIIWKLLVDDVFGQFCWAGQGAGVGLSKLHEAFGLGQKKKKEVPENLETLRKYHIWKARTTLLLVDVLGLEGDGELSARRKLAEGKASKAAAELQPYAHPVFKKKDLELDLVDIIMQALELDLLIHKQAADISWLHMKELKTSEFDPVSMDNVGNPGSHVWHVLSPGVVKRGKSNGEEFETVQCLLKSKVACGPSPSEAGAPHGSRSARLAGDSMRSIIYSLTLLAASLKGDR</sequence>
<evidence type="ECO:0000313" key="2">
    <source>
        <dbReference type="EMBL" id="GJC89219.1"/>
    </source>
</evidence>
<accession>A0AA37GXN7</accession>
<evidence type="ECO:0000313" key="3">
    <source>
        <dbReference type="Proteomes" id="UP001055172"/>
    </source>
</evidence>
<dbReference type="AlphaFoldDB" id="A0AA37GXN7"/>
<name>A0AA37GXN7_9PEZI</name>